<sequence length="326" mass="34322">MKAEAHRKLNSVPAAARAQGEGAARLTEGVEGTEGAKEVSMGDTLEAGPSFSKLIFIDASLMIRMMNPRHLDLDLLRTLVAIADSGSFSTAAERLGRSQSAVSLQVKRLEEQVGQPLLDRAQGRLNGPTEEGRALLDYARRLLRLHDEACSLFSAPGVSGQLRVGLPEELMEDAFPAVLQAFAQACPRVTLSLRSDLSVRLGQALEAGELDLAIVKRVGAGAPQPPAGLGERGLRQEALVWFTGEGSEAAHQRPLPLAVFQEGCVFRVAGLAALAQAGIEPVLRFTGHSATGIRHAVAAGLAVAPLPRGMAQPGLVAVRQGLPPLP</sequence>
<dbReference type="Gene3D" id="3.40.190.10">
    <property type="entry name" value="Periplasmic binding protein-like II"/>
    <property type="match status" value="2"/>
</dbReference>
<gene>
    <name evidence="7" type="ORF">F7Q92_18675</name>
</gene>
<dbReference type="Gene3D" id="1.10.10.10">
    <property type="entry name" value="Winged helix-like DNA-binding domain superfamily/Winged helix DNA-binding domain"/>
    <property type="match status" value="1"/>
</dbReference>
<dbReference type="Proteomes" id="UP000430120">
    <property type="component" value="Unassembled WGS sequence"/>
</dbReference>
<dbReference type="InterPro" id="IPR036390">
    <property type="entry name" value="WH_DNA-bd_sf"/>
</dbReference>
<keyword evidence="3" id="KW-0238">DNA-binding</keyword>
<dbReference type="PROSITE" id="PS50931">
    <property type="entry name" value="HTH_LYSR"/>
    <property type="match status" value="1"/>
</dbReference>
<feature type="compositionally biased region" description="Low complexity" evidence="5">
    <location>
        <begin position="14"/>
        <end position="25"/>
    </location>
</feature>
<evidence type="ECO:0000256" key="4">
    <source>
        <dbReference type="ARBA" id="ARBA00023163"/>
    </source>
</evidence>
<dbReference type="InterPro" id="IPR036388">
    <property type="entry name" value="WH-like_DNA-bd_sf"/>
</dbReference>
<feature type="non-terminal residue" evidence="7">
    <location>
        <position position="326"/>
    </location>
</feature>
<dbReference type="InterPro" id="IPR050176">
    <property type="entry name" value="LTTR"/>
</dbReference>
<comment type="caution">
    <text evidence="7">The sequence shown here is derived from an EMBL/GenBank/DDBJ whole genome shotgun (WGS) entry which is preliminary data.</text>
</comment>
<proteinExistence type="inferred from homology"/>
<dbReference type="PANTHER" id="PTHR30579:SF7">
    <property type="entry name" value="HTH-TYPE TRANSCRIPTIONAL REGULATOR LRHA-RELATED"/>
    <property type="match status" value="1"/>
</dbReference>
<dbReference type="PRINTS" id="PR00039">
    <property type="entry name" value="HTHLYSR"/>
</dbReference>
<keyword evidence="8" id="KW-1185">Reference proteome</keyword>
<accession>A0A643F748</accession>
<evidence type="ECO:0000256" key="3">
    <source>
        <dbReference type="ARBA" id="ARBA00023125"/>
    </source>
</evidence>
<organism evidence="7 8">
    <name type="scientific">Ideonella dechloratans</name>
    <dbReference type="NCBI Taxonomy" id="36863"/>
    <lineage>
        <taxon>Bacteria</taxon>
        <taxon>Pseudomonadati</taxon>
        <taxon>Pseudomonadota</taxon>
        <taxon>Betaproteobacteria</taxon>
        <taxon>Burkholderiales</taxon>
        <taxon>Sphaerotilaceae</taxon>
        <taxon>Ideonella</taxon>
    </lineage>
</organism>
<protein>
    <submittedName>
        <fullName evidence="7">LysR family transcriptional regulator</fullName>
    </submittedName>
</protein>
<feature type="domain" description="HTH lysR-type" evidence="6">
    <location>
        <begin position="71"/>
        <end position="129"/>
    </location>
</feature>
<evidence type="ECO:0000313" key="8">
    <source>
        <dbReference type="Proteomes" id="UP000430120"/>
    </source>
</evidence>
<dbReference type="Pfam" id="PF03466">
    <property type="entry name" value="LysR_substrate"/>
    <property type="match status" value="1"/>
</dbReference>
<name>A0A643F748_IDEDE</name>
<dbReference type="GO" id="GO:0003677">
    <property type="term" value="F:DNA binding"/>
    <property type="evidence" value="ECO:0007669"/>
    <property type="project" value="UniProtKB-KW"/>
</dbReference>
<dbReference type="OrthoDB" id="5946420at2"/>
<evidence type="ECO:0000256" key="5">
    <source>
        <dbReference type="SAM" id="MobiDB-lite"/>
    </source>
</evidence>
<evidence type="ECO:0000256" key="2">
    <source>
        <dbReference type="ARBA" id="ARBA00023015"/>
    </source>
</evidence>
<dbReference type="EMBL" id="VZPB01000065">
    <property type="protein sequence ID" value="KAB0575334.1"/>
    <property type="molecule type" value="Genomic_DNA"/>
</dbReference>
<evidence type="ECO:0000313" key="7">
    <source>
        <dbReference type="EMBL" id="KAB0575334.1"/>
    </source>
</evidence>
<feature type="region of interest" description="Disordered" evidence="5">
    <location>
        <begin position="1"/>
        <end position="44"/>
    </location>
</feature>
<dbReference type="AlphaFoldDB" id="A0A643F748"/>
<dbReference type="InterPro" id="IPR005119">
    <property type="entry name" value="LysR_subst-bd"/>
</dbReference>
<dbReference type="PANTHER" id="PTHR30579">
    <property type="entry name" value="TRANSCRIPTIONAL REGULATOR"/>
    <property type="match status" value="1"/>
</dbReference>
<dbReference type="SUPFAM" id="SSF46785">
    <property type="entry name" value="Winged helix' DNA-binding domain"/>
    <property type="match status" value="1"/>
</dbReference>
<dbReference type="InterPro" id="IPR000847">
    <property type="entry name" value="LysR_HTH_N"/>
</dbReference>
<evidence type="ECO:0000259" key="6">
    <source>
        <dbReference type="PROSITE" id="PS50931"/>
    </source>
</evidence>
<dbReference type="FunFam" id="1.10.10.10:FF:000001">
    <property type="entry name" value="LysR family transcriptional regulator"/>
    <property type="match status" value="1"/>
</dbReference>
<evidence type="ECO:0000256" key="1">
    <source>
        <dbReference type="ARBA" id="ARBA00009437"/>
    </source>
</evidence>
<dbReference type="SUPFAM" id="SSF53850">
    <property type="entry name" value="Periplasmic binding protein-like II"/>
    <property type="match status" value="1"/>
</dbReference>
<dbReference type="Pfam" id="PF00126">
    <property type="entry name" value="HTH_1"/>
    <property type="match status" value="1"/>
</dbReference>
<keyword evidence="4" id="KW-0804">Transcription</keyword>
<reference evidence="7 8" key="1">
    <citation type="submission" date="2019-09" db="EMBL/GenBank/DDBJ databases">
        <title>Draft genome sequences of 48 bacterial type strains from the CCUG.</title>
        <authorList>
            <person name="Tunovic T."/>
            <person name="Pineiro-Iglesias B."/>
            <person name="Unosson C."/>
            <person name="Inganas E."/>
            <person name="Ohlen M."/>
            <person name="Cardew S."/>
            <person name="Jensie-Markopoulos S."/>
            <person name="Salva-Serra F."/>
            <person name="Jaen-Luchoro D."/>
            <person name="Karlsson R."/>
            <person name="Svensson-Stadler L."/>
            <person name="Chun J."/>
            <person name="Moore E."/>
        </authorList>
    </citation>
    <scope>NUCLEOTIDE SEQUENCE [LARGE SCALE GENOMIC DNA]</scope>
    <source>
        <strain evidence="7 8">CCUG 30977</strain>
    </source>
</reference>
<dbReference type="GO" id="GO:0003700">
    <property type="term" value="F:DNA-binding transcription factor activity"/>
    <property type="evidence" value="ECO:0007669"/>
    <property type="project" value="InterPro"/>
</dbReference>
<keyword evidence="2" id="KW-0805">Transcription regulation</keyword>
<comment type="similarity">
    <text evidence="1">Belongs to the LysR transcriptional regulatory family.</text>
</comment>